<dbReference type="InterPro" id="IPR009057">
    <property type="entry name" value="Homeodomain-like_sf"/>
</dbReference>
<keyword evidence="1" id="KW-0805">Transcription regulation</keyword>
<dbReference type="PRINTS" id="PR00455">
    <property type="entry name" value="HTHTETR"/>
</dbReference>
<dbReference type="Proteomes" id="UP000614996">
    <property type="component" value="Unassembled WGS sequence"/>
</dbReference>
<dbReference type="EMBL" id="BOPO01000055">
    <property type="protein sequence ID" value="GIL28019.1"/>
    <property type="molecule type" value="Genomic_DNA"/>
</dbReference>
<name>A0A8J4AAW8_9ACTN</name>
<dbReference type="InterPro" id="IPR001647">
    <property type="entry name" value="HTH_TetR"/>
</dbReference>
<dbReference type="Pfam" id="PF00440">
    <property type="entry name" value="TetR_N"/>
    <property type="match status" value="1"/>
</dbReference>
<dbReference type="PROSITE" id="PS50977">
    <property type="entry name" value="HTH_TETR_2"/>
    <property type="match status" value="1"/>
</dbReference>
<evidence type="ECO:0000256" key="5">
    <source>
        <dbReference type="SAM" id="MobiDB-lite"/>
    </source>
</evidence>
<dbReference type="InterPro" id="IPR050109">
    <property type="entry name" value="HTH-type_TetR-like_transc_reg"/>
</dbReference>
<dbReference type="Gene3D" id="1.10.357.10">
    <property type="entry name" value="Tetracycline Repressor, domain 2"/>
    <property type="match status" value="1"/>
</dbReference>
<dbReference type="PANTHER" id="PTHR30055:SF238">
    <property type="entry name" value="MYCOFACTOCIN BIOSYNTHESIS TRANSCRIPTIONAL REGULATOR MFTR-RELATED"/>
    <property type="match status" value="1"/>
</dbReference>
<keyword evidence="3" id="KW-0804">Transcription</keyword>
<feature type="DNA-binding region" description="H-T-H motif" evidence="4">
    <location>
        <begin position="44"/>
        <end position="63"/>
    </location>
</feature>
<sequence>MTGAGEAPRRGRPPVSDRQRQRRRLDVSRHAVRLFAEHGVATTTGEQIARAAGISERTLWRLFRSKDSCVEPLLTTMVDAFQAAVRAWPRGVALAEHLRTTYTPLIGAPSASDVDAVLQVVRMTRYEPALRATYLMLQERAEATLAEVLAERLGEDRDSLAVQVRAATLGAVLRVATDRLARAAGAGLTRDALDEHREQLADAIGRITDEPSDRPAGDAR</sequence>
<dbReference type="RefSeq" id="WP_207125752.1">
    <property type="nucleotide sequence ID" value="NZ_BOPO01000055.1"/>
</dbReference>
<dbReference type="GO" id="GO:0000976">
    <property type="term" value="F:transcription cis-regulatory region binding"/>
    <property type="evidence" value="ECO:0007669"/>
    <property type="project" value="TreeGrafter"/>
</dbReference>
<dbReference type="InterPro" id="IPR041347">
    <property type="entry name" value="MftR_C"/>
</dbReference>
<feature type="domain" description="HTH tetR-type" evidence="6">
    <location>
        <begin position="21"/>
        <end position="81"/>
    </location>
</feature>
<reference evidence="8" key="1">
    <citation type="journal article" date="2021" name="Int. J. Syst. Evol. Microbiol.">
        <title>Actinocatenispora comari sp. nov., an endophytic actinomycete isolated from aerial parts of Comarum salesowianum.</title>
        <authorList>
            <person name="Oyunbileg N."/>
            <person name="Iizaka Y."/>
            <person name="Hamada M."/>
            <person name="Davaapurev B.O."/>
            <person name="Fukumoto A."/>
            <person name="Tsetseg B."/>
            <person name="Kato F."/>
            <person name="Tamura T."/>
            <person name="Batkhuu J."/>
            <person name="Anzai Y."/>
        </authorList>
    </citation>
    <scope>NUCLEOTIDE SEQUENCE [LARGE SCALE GENOMIC DNA]</scope>
    <source>
        <strain evidence="8">NUM-2625</strain>
    </source>
</reference>
<evidence type="ECO:0000313" key="8">
    <source>
        <dbReference type="Proteomes" id="UP000614996"/>
    </source>
</evidence>
<organism evidence="7 8">
    <name type="scientific">Actinocatenispora comari</name>
    <dbReference type="NCBI Taxonomy" id="2807577"/>
    <lineage>
        <taxon>Bacteria</taxon>
        <taxon>Bacillati</taxon>
        <taxon>Actinomycetota</taxon>
        <taxon>Actinomycetes</taxon>
        <taxon>Micromonosporales</taxon>
        <taxon>Micromonosporaceae</taxon>
        <taxon>Actinocatenispora</taxon>
    </lineage>
</organism>
<keyword evidence="8" id="KW-1185">Reference proteome</keyword>
<keyword evidence="2 4" id="KW-0238">DNA-binding</keyword>
<protein>
    <recommendedName>
        <fullName evidence="6">HTH tetR-type domain-containing protein</fullName>
    </recommendedName>
</protein>
<feature type="region of interest" description="Disordered" evidence="5">
    <location>
        <begin position="1"/>
        <end position="25"/>
    </location>
</feature>
<dbReference type="AlphaFoldDB" id="A0A8J4AAW8"/>
<evidence type="ECO:0000256" key="1">
    <source>
        <dbReference type="ARBA" id="ARBA00023015"/>
    </source>
</evidence>
<dbReference type="Pfam" id="PF17754">
    <property type="entry name" value="TetR_C_14"/>
    <property type="match status" value="1"/>
</dbReference>
<comment type="caution">
    <text evidence="7">The sequence shown here is derived from an EMBL/GenBank/DDBJ whole genome shotgun (WGS) entry which is preliminary data.</text>
</comment>
<evidence type="ECO:0000256" key="3">
    <source>
        <dbReference type="ARBA" id="ARBA00023163"/>
    </source>
</evidence>
<feature type="compositionally biased region" description="Basic and acidic residues" evidence="5">
    <location>
        <begin position="15"/>
        <end position="25"/>
    </location>
</feature>
<evidence type="ECO:0000313" key="7">
    <source>
        <dbReference type="EMBL" id="GIL28019.1"/>
    </source>
</evidence>
<evidence type="ECO:0000256" key="2">
    <source>
        <dbReference type="ARBA" id="ARBA00023125"/>
    </source>
</evidence>
<gene>
    <name evidence="7" type="ORF">NUM_32730</name>
</gene>
<evidence type="ECO:0000259" key="6">
    <source>
        <dbReference type="PROSITE" id="PS50977"/>
    </source>
</evidence>
<dbReference type="PANTHER" id="PTHR30055">
    <property type="entry name" value="HTH-TYPE TRANSCRIPTIONAL REGULATOR RUTR"/>
    <property type="match status" value="1"/>
</dbReference>
<dbReference type="GO" id="GO:0003700">
    <property type="term" value="F:DNA-binding transcription factor activity"/>
    <property type="evidence" value="ECO:0007669"/>
    <property type="project" value="TreeGrafter"/>
</dbReference>
<evidence type="ECO:0000256" key="4">
    <source>
        <dbReference type="PROSITE-ProRule" id="PRU00335"/>
    </source>
</evidence>
<accession>A0A8J4AAW8</accession>
<dbReference type="SUPFAM" id="SSF46689">
    <property type="entry name" value="Homeodomain-like"/>
    <property type="match status" value="1"/>
</dbReference>
<proteinExistence type="predicted"/>